<evidence type="ECO:0000313" key="2">
    <source>
        <dbReference type="EMBL" id="GFR92421.1"/>
    </source>
</evidence>
<accession>A0AAV4H6Y0</accession>
<keyword evidence="3" id="KW-1185">Reference proteome</keyword>
<comment type="caution">
    <text evidence="2">The sequence shown here is derived from an EMBL/GenBank/DDBJ whole genome shotgun (WGS) entry which is preliminary data.</text>
</comment>
<name>A0AAV4H6Y0_9GAST</name>
<feature type="compositionally biased region" description="Basic residues" evidence="1">
    <location>
        <begin position="1"/>
        <end position="10"/>
    </location>
</feature>
<sequence length="162" mass="17577">MTTIAKHHKPRVDLSPFSPSSCPSPPLPSLFVFHTRSLALVCPCNHRRRASCACVWKVMREGQTEKSFLPARASPSLPFPSPAFCRVVPRPASLPPLLLASGSALAQPFLPFVTSVVLRYSVPPPPTHTHIMSCAASITGPTLVQPQSSSARHWPYPAPTYC</sequence>
<dbReference type="EMBL" id="BMAT01001778">
    <property type="protein sequence ID" value="GFR92421.1"/>
    <property type="molecule type" value="Genomic_DNA"/>
</dbReference>
<gene>
    <name evidence="2" type="ORF">ElyMa_000867700</name>
</gene>
<proteinExistence type="predicted"/>
<feature type="region of interest" description="Disordered" evidence="1">
    <location>
        <begin position="1"/>
        <end position="20"/>
    </location>
</feature>
<dbReference type="AlphaFoldDB" id="A0AAV4H6Y0"/>
<reference evidence="2 3" key="1">
    <citation type="journal article" date="2021" name="Elife">
        <title>Chloroplast acquisition without the gene transfer in kleptoplastic sea slugs, Plakobranchus ocellatus.</title>
        <authorList>
            <person name="Maeda T."/>
            <person name="Takahashi S."/>
            <person name="Yoshida T."/>
            <person name="Shimamura S."/>
            <person name="Takaki Y."/>
            <person name="Nagai Y."/>
            <person name="Toyoda A."/>
            <person name="Suzuki Y."/>
            <person name="Arimoto A."/>
            <person name="Ishii H."/>
            <person name="Satoh N."/>
            <person name="Nishiyama T."/>
            <person name="Hasebe M."/>
            <person name="Maruyama T."/>
            <person name="Minagawa J."/>
            <person name="Obokata J."/>
            <person name="Shigenobu S."/>
        </authorList>
    </citation>
    <scope>NUCLEOTIDE SEQUENCE [LARGE SCALE GENOMIC DNA]</scope>
</reference>
<evidence type="ECO:0000313" key="3">
    <source>
        <dbReference type="Proteomes" id="UP000762676"/>
    </source>
</evidence>
<protein>
    <submittedName>
        <fullName evidence="2">Uncharacterized protein</fullName>
    </submittedName>
</protein>
<dbReference type="Proteomes" id="UP000762676">
    <property type="component" value="Unassembled WGS sequence"/>
</dbReference>
<evidence type="ECO:0000256" key="1">
    <source>
        <dbReference type="SAM" id="MobiDB-lite"/>
    </source>
</evidence>
<organism evidence="2 3">
    <name type="scientific">Elysia marginata</name>
    <dbReference type="NCBI Taxonomy" id="1093978"/>
    <lineage>
        <taxon>Eukaryota</taxon>
        <taxon>Metazoa</taxon>
        <taxon>Spiralia</taxon>
        <taxon>Lophotrochozoa</taxon>
        <taxon>Mollusca</taxon>
        <taxon>Gastropoda</taxon>
        <taxon>Heterobranchia</taxon>
        <taxon>Euthyneura</taxon>
        <taxon>Panpulmonata</taxon>
        <taxon>Sacoglossa</taxon>
        <taxon>Placobranchoidea</taxon>
        <taxon>Plakobranchidae</taxon>
        <taxon>Elysia</taxon>
    </lineage>
</organism>